<accession>A0A2S7UVV6</accession>
<feature type="domain" description="SseB protein N-terminal" evidence="1">
    <location>
        <begin position="38"/>
        <end position="149"/>
    </location>
</feature>
<gene>
    <name evidence="2" type="ORF">BTO11_09635</name>
</gene>
<keyword evidence="3" id="KW-1185">Reference proteome</keyword>
<comment type="caution">
    <text evidence="2">The sequence shown here is derived from an EMBL/GenBank/DDBJ whole genome shotgun (WGS) entry which is preliminary data.</text>
</comment>
<dbReference type="InterPro" id="IPR009839">
    <property type="entry name" value="SseB_N"/>
</dbReference>
<evidence type="ECO:0000259" key="1">
    <source>
        <dbReference type="Pfam" id="PF07179"/>
    </source>
</evidence>
<dbReference type="OrthoDB" id="7060469at2"/>
<dbReference type="AlphaFoldDB" id="A0A2S7UVV6"/>
<proteinExistence type="predicted"/>
<sequence>MLKKLKSLLFGKDATPSQPIAEGAPPIDVKVAVTNPSLVDAMNRLNTDQSSAAKTDLLLELNKSNYLAAIFSDEMNMSEPDENGNKEIEKGSLIKVLNTSDSEGNIYLPLFTDWCAIKNYINKPVDTLVFSPQKAWSWALSDYHGVVIYSEENSLPLNKSQIQYLASKVNKPT</sequence>
<name>A0A2S7UVV6_9GAMM</name>
<dbReference type="EMBL" id="MSCH01000003">
    <property type="protein sequence ID" value="PQJ53899.1"/>
    <property type="molecule type" value="Genomic_DNA"/>
</dbReference>
<dbReference type="Proteomes" id="UP000239007">
    <property type="component" value="Unassembled WGS sequence"/>
</dbReference>
<reference evidence="2 3" key="1">
    <citation type="submission" date="2016-12" db="EMBL/GenBank/DDBJ databases">
        <title>Diversity of luminous bacteria.</title>
        <authorList>
            <person name="Yoshizawa S."/>
            <person name="Kogure K."/>
        </authorList>
    </citation>
    <scope>NUCLEOTIDE SEQUENCE [LARGE SCALE GENOMIC DNA]</scope>
    <source>
        <strain evidence="2 3">SA4-48</strain>
    </source>
</reference>
<organism evidence="2 3">
    <name type="scientific">Psychrosphaera saromensis</name>
    <dbReference type="NCBI Taxonomy" id="716813"/>
    <lineage>
        <taxon>Bacteria</taxon>
        <taxon>Pseudomonadati</taxon>
        <taxon>Pseudomonadota</taxon>
        <taxon>Gammaproteobacteria</taxon>
        <taxon>Alteromonadales</taxon>
        <taxon>Pseudoalteromonadaceae</taxon>
        <taxon>Psychrosphaera</taxon>
    </lineage>
</organism>
<protein>
    <recommendedName>
        <fullName evidence="1">SseB protein N-terminal domain-containing protein</fullName>
    </recommendedName>
</protein>
<dbReference type="RefSeq" id="WP_105052399.1">
    <property type="nucleotide sequence ID" value="NZ_BMYG01000002.1"/>
</dbReference>
<evidence type="ECO:0000313" key="2">
    <source>
        <dbReference type="EMBL" id="PQJ53899.1"/>
    </source>
</evidence>
<dbReference type="Pfam" id="PF07179">
    <property type="entry name" value="SseB"/>
    <property type="match status" value="1"/>
</dbReference>
<evidence type="ECO:0000313" key="3">
    <source>
        <dbReference type="Proteomes" id="UP000239007"/>
    </source>
</evidence>